<gene>
    <name evidence="4" type="ORF">SAMN05216167_102208</name>
</gene>
<evidence type="ECO:0000256" key="1">
    <source>
        <dbReference type="SAM" id="Coils"/>
    </source>
</evidence>
<dbReference type="InterPro" id="IPR016032">
    <property type="entry name" value="Sig_transdc_resp-reg_C-effctor"/>
</dbReference>
<dbReference type="InterPro" id="IPR011990">
    <property type="entry name" value="TPR-like_helical_dom_sf"/>
</dbReference>
<evidence type="ECO:0000256" key="2">
    <source>
        <dbReference type="SAM" id="Phobius"/>
    </source>
</evidence>
<keyword evidence="1" id="KW-0175">Coiled coil</keyword>
<dbReference type="EMBL" id="FOLQ01000002">
    <property type="protein sequence ID" value="SFC71119.1"/>
    <property type="molecule type" value="Genomic_DNA"/>
</dbReference>
<keyword evidence="5" id="KW-1185">Reference proteome</keyword>
<name>A0A1I1LDM4_9BACT</name>
<evidence type="ECO:0000256" key="3">
    <source>
        <dbReference type="SAM" id="SignalP"/>
    </source>
</evidence>
<keyword evidence="2" id="KW-0472">Membrane</keyword>
<keyword evidence="2" id="KW-0812">Transmembrane</keyword>
<dbReference type="Proteomes" id="UP000198598">
    <property type="component" value="Unassembled WGS sequence"/>
</dbReference>
<feature type="transmembrane region" description="Helical" evidence="2">
    <location>
        <begin position="407"/>
        <end position="427"/>
    </location>
</feature>
<evidence type="ECO:0000313" key="5">
    <source>
        <dbReference type="Proteomes" id="UP000198598"/>
    </source>
</evidence>
<dbReference type="STRING" id="662367.SAMN05216167_102208"/>
<dbReference type="RefSeq" id="WP_093824035.1">
    <property type="nucleotide sequence ID" value="NZ_FOLQ01000002.1"/>
</dbReference>
<protein>
    <submittedName>
        <fullName evidence="4">DNA-binding transcriptional regulator, CsgD family</fullName>
    </submittedName>
</protein>
<evidence type="ECO:0000313" key="4">
    <source>
        <dbReference type="EMBL" id="SFC71119.1"/>
    </source>
</evidence>
<keyword evidence="4" id="KW-0238">DNA-binding</keyword>
<dbReference type="SUPFAM" id="SSF48452">
    <property type="entry name" value="TPR-like"/>
    <property type="match status" value="1"/>
</dbReference>
<dbReference type="OrthoDB" id="920116at2"/>
<sequence length="610" mass="71022">MATRYICLLLLSVFYSLSVSATPFLHQLEKATPARRVILLLNQFDTSVVVTKNRTYAFRLLNEVEDLAKKNDDDQLTRYSRYLRDTYAKNTAISNAQKAALFLSVGKRAAEDYDPQIAAVCQHFAGQYYFLNEEYGKAFEYLLSANKAFREIGYQHIPEISRYLYELAFDYHYFREYDKTIRLLEQAIHYPPFNSNLAIQSYNTLALAHNMLHYTKTGTDGSILAERSFLKARQVAIYYGDSLWVGIISTNLANEYAYQKRWSDALSLYRVGYDLIRRFGQTRELPDGAALRIGNVFFRLGQLDSCRYYLERTTQFRQQKRTRQFASNLQDEYGTVNYYDLSRLYYYAVGNLPLAYEYLDSLTFLKERINKRYNSERLSLVNQRLMIQQHQSEVAAIEVEKKTQRTLFWLVATGLAVLAGLFLRLYSLSQIRRRQERVIDAEKEKSLRLEKQLIQEELSRAKADLAGFMHNLSQKEALIDTITAQLADHAISETTNPKAHPTADTHQHLVNSSLLTNDDWDEFRQRFERVHPGFFWQLKTQFSDLSPAEERLLALSQLRIDSRQMSRMLGISPESLRKTRYRLRKKLGIHGDSPLLSLLNEPQGTLHLPD</sequence>
<dbReference type="Gene3D" id="1.25.40.10">
    <property type="entry name" value="Tetratricopeptide repeat domain"/>
    <property type="match status" value="2"/>
</dbReference>
<feature type="signal peptide" evidence="3">
    <location>
        <begin position="1"/>
        <end position="21"/>
    </location>
</feature>
<feature type="coiled-coil region" evidence="1">
    <location>
        <begin position="432"/>
        <end position="464"/>
    </location>
</feature>
<keyword evidence="3" id="KW-0732">Signal</keyword>
<feature type="chain" id="PRO_5011738627" evidence="3">
    <location>
        <begin position="22"/>
        <end position="610"/>
    </location>
</feature>
<accession>A0A1I1LDM4</accession>
<keyword evidence="2" id="KW-1133">Transmembrane helix</keyword>
<dbReference type="AlphaFoldDB" id="A0A1I1LDM4"/>
<proteinExistence type="predicted"/>
<reference evidence="4 5" key="1">
    <citation type="submission" date="2016-10" db="EMBL/GenBank/DDBJ databases">
        <authorList>
            <person name="de Groot N.N."/>
        </authorList>
    </citation>
    <scope>NUCLEOTIDE SEQUENCE [LARGE SCALE GENOMIC DNA]</scope>
    <source>
        <strain evidence="4 5">DSM 26130</strain>
    </source>
</reference>
<dbReference type="SUPFAM" id="SSF46894">
    <property type="entry name" value="C-terminal effector domain of the bipartite response regulators"/>
    <property type="match status" value="1"/>
</dbReference>
<dbReference type="GO" id="GO:0006355">
    <property type="term" value="P:regulation of DNA-templated transcription"/>
    <property type="evidence" value="ECO:0007669"/>
    <property type="project" value="InterPro"/>
</dbReference>
<organism evidence="4 5">
    <name type="scientific">Spirosoma endophyticum</name>
    <dbReference type="NCBI Taxonomy" id="662367"/>
    <lineage>
        <taxon>Bacteria</taxon>
        <taxon>Pseudomonadati</taxon>
        <taxon>Bacteroidota</taxon>
        <taxon>Cytophagia</taxon>
        <taxon>Cytophagales</taxon>
        <taxon>Cytophagaceae</taxon>
        <taxon>Spirosoma</taxon>
    </lineage>
</organism>
<dbReference type="GO" id="GO:0003677">
    <property type="term" value="F:DNA binding"/>
    <property type="evidence" value="ECO:0007669"/>
    <property type="project" value="UniProtKB-KW"/>
</dbReference>